<accession>A0A951PAM4</accession>
<dbReference type="EMBL" id="JAHHHV010000064">
    <property type="protein sequence ID" value="MBW4465904.1"/>
    <property type="molecule type" value="Genomic_DNA"/>
</dbReference>
<dbReference type="Proteomes" id="UP000707356">
    <property type="component" value="Unassembled WGS sequence"/>
</dbReference>
<evidence type="ECO:0000313" key="2">
    <source>
        <dbReference type="Proteomes" id="UP000707356"/>
    </source>
</evidence>
<gene>
    <name evidence="1" type="ORF">KME07_10765</name>
</gene>
<evidence type="ECO:0000313" key="1">
    <source>
        <dbReference type="EMBL" id="MBW4465904.1"/>
    </source>
</evidence>
<sequence>MARYTSLVTVAVSFERLRHLLTDILHSCRMDVIYMAEDYLVARELPGHVKFGKLVTVEVLIDRFAVQEPEVQMNIVVKNEELPLQSDNHCREMFNLVNQAVSENRQWHLIDSAAS</sequence>
<dbReference type="AlphaFoldDB" id="A0A951PAM4"/>
<comment type="caution">
    <text evidence="1">The sequence shown here is derived from an EMBL/GenBank/DDBJ whole genome shotgun (WGS) entry which is preliminary data.</text>
</comment>
<proteinExistence type="predicted"/>
<organism evidence="1 2">
    <name type="scientific">Pegethrix bostrychoides GSE-TBD4-15B</name>
    <dbReference type="NCBI Taxonomy" id="2839662"/>
    <lineage>
        <taxon>Bacteria</taxon>
        <taxon>Bacillati</taxon>
        <taxon>Cyanobacteriota</taxon>
        <taxon>Cyanophyceae</taxon>
        <taxon>Oculatellales</taxon>
        <taxon>Oculatellaceae</taxon>
        <taxon>Pegethrix</taxon>
    </lineage>
</organism>
<reference evidence="1" key="1">
    <citation type="submission" date="2021-05" db="EMBL/GenBank/DDBJ databases">
        <authorList>
            <person name="Pietrasiak N."/>
            <person name="Ward R."/>
            <person name="Stajich J.E."/>
            <person name="Kurbessoian T."/>
        </authorList>
    </citation>
    <scope>NUCLEOTIDE SEQUENCE</scope>
    <source>
        <strain evidence="1">GSE-TBD4-15B</strain>
    </source>
</reference>
<reference evidence="1" key="2">
    <citation type="journal article" date="2022" name="Microbiol. Resour. Announc.">
        <title>Metagenome Sequencing to Explore Phylogenomics of Terrestrial Cyanobacteria.</title>
        <authorList>
            <person name="Ward R.D."/>
            <person name="Stajich J.E."/>
            <person name="Johansen J.R."/>
            <person name="Huntemann M."/>
            <person name="Clum A."/>
            <person name="Foster B."/>
            <person name="Foster B."/>
            <person name="Roux S."/>
            <person name="Palaniappan K."/>
            <person name="Varghese N."/>
            <person name="Mukherjee S."/>
            <person name="Reddy T.B.K."/>
            <person name="Daum C."/>
            <person name="Copeland A."/>
            <person name="Chen I.A."/>
            <person name="Ivanova N.N."/>
            <person name="Kyrpides N.C."/>
            <person name="Shapiro N."/>
            <person name="Eloe-Fadrosh E.A."/>
            <person name="Pietrasiak N."/>
        </authorList>
    </citation>
    <scope>NUCLEOTIDE SEQUENCE</scope>
    <source>
        <strain evidence="1">GSE-TBD4-15B</strain>
    </source>
</reference>
<name>A0A951PAM4_9CYAN</name>
<protein>
    <submittedName>
        <fullName evidence="1">Uncharacterized protein</fullName>
    </submittedName>
</protein>